<dbReference type="OrthoDB" id="9814204at2"/>
<dbReference type="Gene3D" id="3.40.710.10">
    <property type="entry name" value="DD-peptidase/beta-lactamase superfamily"/>
    <property type="match status" value="1"/>
</dbReference>
<reference evidence="3 4" key="1">
    <citation type="submission" date="2017-10" db="EMBL/GenBank/DDBJ databases">
        <authorList>
            <person name="Banno H."/>
            <person name="Chua N.-H."/>
        </authorList>
    </citation>
    <scope>NUCLEOTIDE SEQUENCE [LARGE SCALE GENOMIC DNA]</scope>
    <source>
        <strain evidence="3">Vibrio tapetis CECT4600</strain>
    </source>
</reference>
<dbReference type="SUPFAM" id="SSF56601">
    <property type="entry name" value="beta-lactamase/transpeptidase-like"/>
    <property type="match status" value="1"/>
</dbReference>
<feature type="domain" description="Beta-lactamase-related" evidence="2">
    <location>
        <begin position="104"/>
        <end position="385"/>
    </location>
</feature>
<keyword evidence="1" id="KW-0732">Signal</keyword>
<protein>
    <submittedName>
        <fullName evidence="3">6-aminohexanoate-dimer hydrolase</fullName>
    </submittedName>
</protein>
<evidence type="ECO:0000313" key="3">
    <source>
        <dbReference type="EMBL" id="SON52063.1"/>
    </source>
</evidence>
<organism evidence="3 4">
    <name type="scientific">Vibrio tapetis subsp. tapetis</name>
    <dbReference type="NCBI Taxonomy" id="1671868"/>
    <lineage>
        <taxon>Bacteria</taxon>
        <taxon>Pseudomonadati</taxon>
        <taxon>Pseudomonadota</taxon>
        <taxon>Gammaproteobacteria</taxon>
        <taxon>Vibrionales</taxon>
        <taxon>Vibrionaceae</taxon>
        <taxon>Vibrio</taxon>
    </lineage>
</organism>
<feature type="signal peptide" evidence="1">
    <location>
        <begin position="1"/>
        <end position="25"/>
    </location>
</feature>
<dbReference type="PANTHER" id="PTHR43283:SF7">
    <property type="entry name" value="BETA-LACTAMASE-RELATED DOMAIN-CONTAINING PROTEIN"/>
    <property type="match status" value="1"/>
</dbReference>
<dbReference type="InterPro" id="IPR001466">
    <property type="entry name" value="Beta-lactam-related"/>
</dbReference>
<evidence type="ECO:0000256" key="1">
    <source>
        <dbReference type="SAM" id="SignalP"/>
    </source>
</evidence>
<evidence type="ECO:0000313" key="4">
    <source>
        <dbReference type="Proteomes" id="UP000235828"/>
    </source>
</evidence>
<gene>
    <name evidence="3" type="ORF">VTAP4600_B0452</name>
</gene>
<sequence length="406" mass="44136">MKMKNTVLATILAATTFGATTTASAADAVPLSKFYEGYAVEEIPADAFQQWPYYTYASAHIEDFLRYGVHKLPASANPVQVERVGGFDISPELRKDLIDTQVKAFVVMKDGKVLAEHFDNGFKVGMLNNLQSAAKTYVGVLLSHAVDSGKIALDEKAKTYLPELEGSIIGEATISEIATMNSGIEPLSDYHTPGSNGYEWEKEIGLQNAGEPIGHLNAIKAAKATPNKRGTNWDYTDQNSDTLALIVAKVEGKPFEQLLADLHNSYGGNNEIQIAKTSDGTTSPAYGINISAYDYALFTGYIAQGKAGSSFYKELKDPSNDVLNVTPVVKDIFAAASPTTYDMQSYTMLDEEIIYSHGSFGQTGFSDTKSGYSVIYLSDWYTNTDAPSLQKQLINAVDVINELRAK</sequence>
<dbReference type="InterPro" id="IPR012338">
    <property type="entry name" value="Beta-lactam/transpept-like"/>
</dbReference>
<proteinExistence type="predicted"/>
<dbReference type="EMBL" id="LT960612">
    <property type="protein sequence ID" value="SON52063.1"/>
    <property type="molecule type" value="Genomic_DNA"/>
</dbReference>
<dbReference type="GO" id="GO:0016787">
    <property type="term" value="F:hydrolase activity"/>
    <property type="evidence" value="ECO:0007669"/>
    <property type="project" value="UniProtKB-KW"/>
</dbReference>
<dbReference type="Proteomes" id="UP000235828">
    <property type="component" value="Chromosome B"/>
</dbReference>
<name>A0A2N8ZJG6_9VIBR</name>
<evidence type="ECO:0000259" key="2">
    <source>
        <dbReference type="Pfam" id="PF00144"/>
    </source>
</evidence>
<keyword evidence="4" id="KW-1185">Reference proteome</keyword>
<dbReference type="Pfam" id="PF00144">
    <property type="entry name" value="Beta-lactamase"/>
    <property type="match status" value="1"/>
</dbReference>
<dbReference type="AlphaFoldDB" id="A0A2N8ZJG6"/>
<dbReference type="InterPro" id="IPR050789">
    <property type="entry name" value="Diverse_Enzym_Activities"/>
</dbReference>
<dbReference type="KEGG" id="vta:B0452"/>
<keyword evidence="3" id="KW-0378">Hydrolase</keyword>
<dbReference type="PANTHER" id="PTHR43283">
    <property type="entry name" value="BETA-LACTAMASE-RELATED"/>
    <property type="match status" value="1"/>
</dbReference>
<accession>A0A2N8ZJG6</accession>
<feature type="chain" id="PRO_5014938503" evidence="1">
    <location>
        <begin position="26"/>
        <end position="406"/>
    </location>
</feature>